<proteinExistence type="predicted"/>
<name>A0A2P2NIA3_RHIMU</name>
<dbReference type="AlphaFoldDB" id="A0A2P2NIA3"/>
<accession>A0A2P2NIA3</accession>
<organism evidence="1">
    <name type="scientific">Rhizophora mucronata</name>
    <name type="common">Asiatic mangrove</name>
    <dbReference type="NCBI Taxonomy" id="61149"/>
    <lineage>
        <taxon>Eukaryota</taxon>
        <taxon>Viridiplantae</taxon>
        <taxon>Streptophyta</taxon>
        <taxon>Embryophyta</taxon>
        <taxon>Tracheophyta</taxon>
        <taxon>Spermatophyta</taxon>
        <taxon>Magnoliopsida</taxon>
        <taxon>eudicotyledons</taxon>
        <taxon>Gunneridae</taxon>
        <taxon>Pentapetalae</taxon>
        <taxon>rosids</taxon>
        <taxon>fabids</taxon>
        <taxon>Malpighiales</taxon>
        <taxon>Rhizophoraceae</taxon>
        <taxon>Rhizophora</taxon>
    </lineage>
</organism>
<protein>
    <submittedName>
        <fullName evidence="1">Uncharacterized protein</fullName>
    </submittedName>
</protein>
<reference evidence="1" key="1">
    <citation type="submission" date="2018-02" db="EMBL/GenBank/DDBJ databases">
        <title>Rhizophora mucronata_Transcriptome.</title>
        <authorList>
            <person name="Meera S.P."/>
            <person name="Sreeshan A."/>
            <person name="Augustine A."/>
        </authorList>
    </citation>
    <scope>NUCLEOTIDE SEQUENCE</scope>
    <source>
        <tissue evidence="1">Leaf</tissue>
    </source>
</reference>
<dbReference type="EMBL" id="GGEC01061734">
    <property type="protein sequence ID" value="MBX42218.1"/>
    <property type="molecule type" value="Transcribed_RNA"/>
</dbReference>
<evidence type="ECO:0000313" key="1">
    <source>
        <dbReference type="EMBL" id="MBX42218.1"/>
    </source>
</evidence>
<sequence>MRLNSPNCLQSREPHAPRMPTASLIFEPYTFLPYWI</sequence>